<keyword evidence="3" id="KW-1185">Reference proteome</keyword>
<proteinExistence type="predicted"/>
<feature type="region of interest" description="Disordered" evidence="1">
    <location>
        <begin position="30"/>
        <end position="57"/>
    </location>
</feature>
<dbReference type="Proteomes" id="UP001500034">
    <property type="component" value="Unassembled WGS sequence"/>
</dbReference>
<sequence>MQADPVGSAPEVERCQIAPRAGLTLAPEFNPVEGMWSHPKRSLANRTKHSLDQLTAL</sequence>
<accession>A0ABP7RVW1</accession>
<gene>
    <name evidence="2" type="ORF">GCM10022384_57110</name>
</gene>
<evidence type="ECO:0000313" key="3">
    <source>
        <dbReference type="Proteomes" id="UP001500034"/>
    </source>
</evidence>
<evidence type="ECO:0000313" key="2">
    <source>
        <dbReference type="EMBL" id="GAA4003000.1"/>
    </source>
</evidence>
<comment type="caution">
    <text evidence="2">The sequence shown here is derived from an EMBL/GenBank/DDBJ whole genome shotgun (WGS) entry which is preliminary data.</text>
</comment>
<feature type="compositionally biased region" description="Basic residues" evidence="1">
    <location>
        <begin position="38"/>
        <end position="48"/>
    </location>
</feature>
<name>A0ABP7RVW1_9ACTN</name>
<evidence type="ECO:0000256" key="1">
    <source>
        <dbReference type="SAM" id="MobiDB-lite"/>
    </source>
</evidence>
<reference evidence="3" key="1">
    <citation type="journal article" date="2019" name="Int. J. Syst. Evol. Microbiol.">
        <title>The Global Catalogue of Microorganisms (GCM) 10K type strain sequencing project: providing services to taxonomists for standard genome sequencing and annotation.</title>
        <authorList>
            <consortium name="The Broad Institute Genomics Platform"/>
            <consortium name="The Broad Institute Genome Sequencing Center for Infectious Disease"/>
            <person name="Wu L."/>
            <person name="Ma J."/>
        </authorList>
    </citation>
    <scope>NUCLEOTIDE SEQUENCE [LARGE SCALE GENOMIC DNA]</scope>
    <source>
        <strain evidence="3">JCM 17027</strain>
    </source>
</reference>
<evidence type="ECO:0008006" key="4">
    <source>
        <dbReference type="Google" id="ProtNLM"/>
    </source>
</evidence>
<organism evidence="2 3">
    <name type="scientific">Streptomyces marokkonensis</name>
    <dbReference type="NCBI Taxonomy" id="324855"/>
    <lineage>
        <taxon>Bacteria</taxon>
        <taxon>Bacillati</taxon>
        <taxon>Actinomycetota</taxon>
        <taxon>Actinomycetes</taxon>
        <taxon>Kitasatosporales</taxon>
        <taxon>Streptomycetaceae</taxon>
        <taxon>Streptomyces</taxon>
    </lineage>
</organism>
<protein>
    <recommendedName>
        <fullName evidence="4">Transposase</fullName>
    </recommendedName>
</protein>
<dbReference type="EMBL" id="BAABCQ010000154">
    <property type="protein sequence ID" value="GAA4003000.1"/>
    <property type="molecule type" value="Genomic_DNA"/>
</dbReference>